<evidence type="ECO:0000313" key="3">
    <source>
        <dbReference type="Proteomes" id="UP001347796"/>
    </source>
</evidence>
<dbReference type="InterPro" id="IPR036272">
    <property type="entry name" value="Methuselah_N_sf"/>
</dbReference>
<comment type="similarity">
    <text evidence="1">Belongs to the G-protein coupled receptor 2 family. Mth subfamily.</text>
</comment>
<gene>
    <name evidence="2" type="ORF">SNE40_020459</name>
</gene>
<dbReference type="InterPro" id="IPR033214">
    <property type="entry name" value="AKIP1"/>
</dbReference>
<dbReference type="GO" id="GO:0004930">
    <property type="term" value="F:G protein-coupled receptor activity"/>
    <property type="evidence" value="ECO:0007669"/>
    <property type="project" value="InterPro"/>
</dbReference>
<dbReference type="GO" id="GO:0005654">
    <property type="term" value="C:nucleoplasm"/>
    <property type="evidence" value="ECO:0007669"/>
    <property type="project" value="TreeGrafter"/>
</dbReference>
<evidence type="ECO:0000313" key="2">
    <source>
        <dbReference type="EMBL" id="KAK6169394.1"/>
    </source>
</evidence>
<reference evidence="2 3" key="1">
    <citation type="submission" date="2024-01" db="EMBL/GenBank/DDBJ databases">
        <title>The genome of the rayed Mediterranean limpet Patella caerulea (Linnaeus, 1758).</title>
        <authorList>
            <person name="Anh-Thu Weber A."/>
            <person name="Halstead-Nussloch G."/>
        </authorList>
    </citation>
    <scope>NUCLEOTIDE SEQUENCE [LARGE SCALE GENOMIC DNA]</scope>
    <source>
        <strain evidence="2">AATW-2023a</strain>
        <tissue evidence="2">Whole specimen</tissue>
    </source>
</reference>
<dbReference type="GO" id="GO:1901222">
    <property type="term" value="P:regulation of non-canonical NF-kappaB signal transduction"/>
    <property type="evidence" value="ECO:0007669"/>
    <property type="project" value="InterPro"/>
</dbReference>
<name>A0AAN8GK12_PATCE</name>
<accession>A0AAN8GK12</accession>
<sequence length="147" mass="17132">MERQEWARNTLERAATLGNDVYYRARRRQIDWPDCNQKQRMKSPSSPKFTSLEEAFSSIQSYLSTTTQSCQKYYKSCVCPSRKDISHCCRFHHNKAYNIQSYPQEDVHMIIPPGSYSVSARSHIDGINQSHIIHIREGQTVDVDFVL</sequence>
<comment type="caution">
    <text evidence="2">The sequence shown here is derived from an EMBL/GenBank/DDBJ whole genome shotgun (WGS) entry which is preliminary data.</text>
</comment>
<dbReference type="EMBL" id="JAZGQO010000015">
    <property type="protein sequence ID" value="KAK6169394.1"/>
    <property type="molecule type" value="Genomic_DNA"/>
</dbReference>
<proteinExistence type="inferred from homology"/>
<keyword evidence="3" id="KW-1185">Reference proteome</keyword>
<evidence type="ECO:0000256" key="1">
    <source>
        <dbReference type="ARBA" id="ARBA00008979"/>
    </source>
</evidence>
<organism evidence="2 3">
    <name type="scientific">Patella caerulea</name>
    <name type="common">Rayed Mediterranean limpet</name>
    <dbReference type="NCBI Taxonomy" id="87958"/>
    <lineage>
        <taxon>Eukaryota</taxon>
        <taxon>Metazoa</taxon>
        <taxon>Spiralia</taxon>
        <taxon>Lophotrochozoa</taxon>
        <taxon>Mollusca</taxon>
        <taxon>Gastropoda</taxon>
        <taxon>Patellogastropoda</taxon>
        <taxon>Patelloidea</taxon>
        <taxon>Patellidae</taxon>
        <taxon>Patella</taxon>
    </lineage>
</organism>
<dbReference type="PANTHER" id="PTHR14330:SF2">
    <property type="entry name" value="A-KINASE-INTERACTING PROTEIN 1"/>
    <property type="match status" value="1"/>
</dbReference>
<dbReference type="AlphaFoldDB" id="A0AAN8GK12"/>
<evidence type="ECO:0008006" key="4">
    <source>
        <dbReference type="Google" id="ProtNLM"/>
    </source>
</evidence>
<protein>
    <recommendedName>
        <fullName evidence="4">A-kinase-interacting protein 1</fullName>
    </recommendedName>
</protein>
<dbReference type="PANTHER" id="PTHR14330">
    <property type="entry name" value="A-KINASE-INTERACTING PROTEIN 1"/>
    <property type="match status" value="1"/>
</dbReference>
<dbReference type="SUPFAM" id="SSF63877">
    <property type="entry name" value="Methuselah ectodomain"/>
    <property type="match status" value="1"/>
</dbReference>
<dbReference type="Proteomes" id="UP001347796">
    <property type="component" value="Unassembled WGS sequence"/>
</dbReference>